<dbReference type="NCBIfam" id="NF005732">
    <property type="entry name" value="PRK07550.1"/>
    <property type="match status" value="1"/>
</dbReference>
<dbReference type="PANTHER" id="PTHR46383">
    <property type="entry name" value="ASPARTATE AMINOTRANSFERASE"/>
    <property type="match status" value="1"/>
</dbReference>
<dbReference type="EC" id="2.6.1.-" evidence="7"/>
<dbReference type="Gene3D" id="3.40.640.10">
    <property type="entry name" value="Type I PLP-dependent aspartate aminotransferase-like (Major domain)"/>
    <property type="match status" value="1"/>
</dbReference>
<dbReference type="SUPFAM" id="SSF53383">
    <property type="entry name" value="PLP-dependent transferases"/>
    <property type="match status" value="1"/>
</dbReference>
<comment type="cofactor">
    <cofactor evidence="1 7">
        <name>pyridoxal 5'-phosphate</name>
        <dbReference type="ChEBI" id="CHEBI:597326"/>
    </cofactor>
</comment>
<protein>
    <recommendedName>
        <fullName evidence="7">Aminotransferase</fullName>
        <ecNumber evidence="7">2.6.1.-</ecNumber>
    </recommendedName>
</protein>
<evidence type="ECO:0000256" key="6">
    <source>
        <dbReference type="ARBA" id="ARBA00049185"/>
    </source>
</evidence>
<name>A0A512N8Q3_9HYPH</name>
<dbReference type="InterPro" id="IPR050596">
    <property type="entry name" value="AspAT/PAT-like"/>
</dbReference>
<comment type="similarity">
    <text evidence="2 7">Belongs to the class-I pyridoxal-phosphate-dependent aminotransferase family.</text>
</comment>
<dbReference type="GO" id="GO:0004069">
    <property type="term" value="F:L-aspartate:2-oxoglutarate aminotransferase activity"/>
    <property type="evidence" value="ECO:0007669"/>
    <property type="project" value="UniProtKB-EC"/>
</dbReference>
<comment type="catalytic activity">
    <reaction evidence="6">
        <text>L-aspartate + 2-oxoglutarate = oxaloacetate + L-glutamate</text>
        <dbReference type="Rhea" id="RHEA:21824"/>
        <dbReference type="ChEBI" id="CHEBI:16452"/>
        <dbReference type="ChEBI" id="CHEBI:16810"/>
        <dbReference type="ChEBI" id="CHEBI:29985"/>
        <dbReference type="ChEBI" id="CHEBI:29991"/>
        <dbReference type="EC" id="2.6.1.1"/>
    </reaction>
</comment>
<dbReference type="GO" id="GO:0030170">
    <property type="term" value="F:pyridoxal phosphate binding"/>
    <property type="evidence" value="ECO:0007669"/>
    <property type="project" value="InterPro"/>
</dbReference>
<dbReference type="OrthoDB" id="9766084at2"/>
<dbReference type="InterPro" id="IPR015424">
    <property type="entry name" value="PyrdxlP-dep_Trfase"/>
</dbReference>
<dbReference type="EMBL" id="BKAJ01000037">
    <property type="protein sequence ID" value="GEP55369.1"/>
    <property type="molecule type" value="Genomic_DNA"/>
</dbReference>
<dbReference type="InterPro" id="IPR004839">
    <property type="entry name" value="Aminotransferase_I/II_large"/>
</dbReference>
<dbReference type="RefSeq" id="WP_147149456.1">
    <property type="nucleotide sequence ID" value="NZ_BKAJ01000037.1"/>
</dbReference>
<evidence type="ECO:0000256" key="2">
    <source>
        <dbReference type="ARBA" id="ARBA00007441"/>
    </source>
</evidence>
<keyword evidence="4 7" id="KW-0808">Transferase</keyword>
<proteinExistence type="inferred from homology"/>
<evidence type="ECO:0000256" key="1">
    <source>
        <dbReference type="ARBA" id="ARBA00001933"/>
    </source>
</evidence>
<dbReference type="PROSITE" id="PS00105">
    <property type="entry name" value="AA_TRANSFER_CLASS_1"/>
    <property type="match status" value="1"/>
</dbReference>
<dbReference type="CDD" id="cd00609">
    <property type="entry name" value="AAT_like"/>
    <property type="match status" value="1"/>
</dbReference>
<reference evidence="9 10" key="1">
    <citation type="submission" date="2019-07" db="EMBL/GenBank/DDBJ databases">
        <title>Whole genome shotgun sequence of Reyranella soli NBRC 108950.</title>
        <authorList>
            <person name="Hosoyama A."/>
            <person name="Uohara A."/>
            <person name="Ohji S."/>
            <person name="Ichikawa N."/>
        </authorList>
    </citation>
    <scope>NUCLEOTIDE SEQUENCE [LARGE SCALE GENOMIC DNA]</scope>
    <source>
        <strain evidence="9 10">NBRC 108950</strain>
    </source>
</reference>
<feature type="domain" description="Aminotransferase class I/classII large" evidence="8">
    <location>
        <begin position="37"/>
        <end position="387"/>
    </location>
</feature>
<evidence type="ECO:0000313" key="9">
    <source>
        <dbReference type="EMBL" id="GEP55369.1"/>
    </source>
</evidence>
<dbReference type="InterPro" id="IPR004838">
    <property type="entry name" value="NHTrfase_class1_PyrdxlP-BS"/>
</dbReference>
<evidence type="ECO:0000256" key="7">
    <source>
        <dbReference type="RuleBase" id="RU000481"/>
    </source>
</evidence>
<sequence>MQQIPTANPWLAAVEPSPIGETKRWVLNRTFPADRPLIDLSQAVPGYPPALELRKHLGELLLDPAVHGYTPILGLPALRESYAAHLSGFYDAPITAGEVGITSGCNQAFCLALMSIAKAGDQVILPRPHYFNHDMWMRMQGVEPVSLDFRPGSGAVPNAEDAAKLIGPRTRAIVLISPNNPTGAVYPPETIHAFYELAQRHDIALLLDETYKDFLPEGARPHELFSDPAWRKTLVHLYSFSKVFALTGYRVGGITAGAALIAEIEKAMDCVSICPPRLGQEAALYGLKNLLPWARRNTEGLKARADLLGNGLQRSNRWRLVSIGAYFAYVEHPFAGQRSTAVSKRLADDENLLTIPGDMFGAGQERFVRLAFANVADDKIPAVLERLERFGA</sequence>
<gene>
    <name evidence="9" type="ORF">RSO01_25350</name>
</gene>
<dbReference type="PANTHER" id="PTHR46383:SF1">
    <property type="entry name" value="ASPARTATE AMINOTRANSFERASE"/>
    <property type="match status" value="1"/>
</dbReference>
<accession>A0A512N8Q3</accession>
<comment type="caution">
    <text evidence="9">The sequence shown here is derived from an EMBL/GenBank/DDBJ whole genome shotgun (WGS) entry which is preliminary data.</text>
</comment>
<dbReference type="InterPro" id="IPR015421">
    <property type="entry name" value="PyrdxlP-dep_Trfase_major"/>
</dbReference>
<evidence type="ECO:0000256" key="3">
    <source>
        <dbReference type="ARBA" id="ARBA00022576"/>
    </source>
</evidence>
<keyword evidence="10" id="KW-1185">Reference proteome</keyword>
<dbReference type="AlphaFoldDB" id="A0A512N8Q3"/>
<dbReference type="Proteomes" id="UP000321058">
    <property type="component" value="Unassembled WGS sequence"/>
</dbReference>
<dbReference type="GO" id="GO:0006520">
    <property type="term" value="P:amino acid metabolic process"/>
    <property type="evidence" value="ECO:0007669"/>
    <property type="project" value="InterPro"/>
</dbReference>
<evidence type="ECO:0000313" key="10">
    <source>
        <dbReference type="Proteomes" id="UP000321058"/>
    </source>
</evidence>
<keyword evidence="5" id="KW-0663">Pyridoxal phosphate</keyword>
<organism evidence="9 10">
    <name type="scientific">Reyranella soli</name>
    <dbReference type="NCBI Taxonomy" id="1230389"/>
    <lineage>
        <taxon>Bacteria</taxon>
        <taxon>Pseudomonadati</taxon>
        <taxon>Pseudomonadota</taxon>
        <taxon>Alphaproteobacteria</taxon>
        <taxon>Hyphomicrobiales</taxon>
        <taxon>Reyranellaceae</taxon>
        <taxon>Reyranella</taxon>
    </lineage>
</organism>
<keyword evidence="3 7" id="KW-0032">Aminotransferase</keyword>
<evidence type="ECO:0000259" key="8">
    <source>
        <dbReference type="Pfam" id="PF00155"/>
    </source>
</evidence>
<evidence type="ECO:0000256" key="4">
    <source>
        <dbReference type="ARBA" id="ARBA00022679"/>
    </source>
</evidence>
<evidence type="ECO:0000256" key="5">
    <source>
        <dbReference type="ARBA" id="ARBA00022898"/>
    </source>
</evidence>
<dbReference type="Pfam" id="PF00155">
    <property type="entry name" value="Aminotran_1_2"/>
    <property type="match status" value="1"/>
</dbReference>